<evidence type="ECO:0000313" key="2">
    <source>
        <dbReference type="EMBL" id="MDC7693955.1"/>
    </source>
</evidence>
<dbReference type="Proteomes" id="UP001216595">
    <property type="component" value="Unassembled WGS sequence"/>
</dbReference>
<comment type="caution">
    <text evidence="2">The sequence shown here is derived from an EMBL/GenBank/DDBJ whole genome shotgun (WGS) entry which is preliminary data.</text>
</comment>
<name>A0ABT5IDM7_9CAUL</name>
<accession>A0ABT5IDM7</accession>
<dbReference type="RefSeq" id="WP_272740680.1">
    <property type="nucleotide sequence ID" value="NZ_JAQQKW010000003.1"/>
</dbReference>
<protein>
    <submittedName>
        <fullName evidence="2">DUF4166 domain-containing protein</fullName>
    </submittedName>
</protein>
<sequence>MRPTFAAIFAEQWEALPPALKAHYANRPFTGDHVIVEGTLDIEMHPLLRRFSWLIKATGMLTPYEGKAVPVKVHFRSEPDSDAFVFERIFRFAGRDPVTFRSRMMSKRPHHVTEYMATGIGWQAHYDYHEGRVRLRHAGYVWRLFGLDIPLPISGLAGRGDAWEEATGDERFRMHMELRHPWLGKLYSYGGAFRVTEMRLDG</sequence>
<dbReference type="Pfam" id="PF13761">
    <property type="entry name" value="DUF4166"/>
    <property type="match status" value="1"/>
</dbReference>
<keyword evidence="3" id="KW-1185">Reference proteome</keyword>
<gene>
    <name evidence="2" type="ORF">PQU94_06620</name>
</gene>
<proteinExistence type="predicted"/>
<evidence type="ECO:0000313" key="3">
    <source>
        <dbReference type="Proteomes" id="UP001216595"/>
    </source>
</evidence>
<evidence type="ECO:0000259" key="1">
    <source>
        <dbReference type="Pfam" id="PF13761"/>
    </source>
</evidence>
<dbReference type="InterPro" id="IPR025311">
    <property type="entry name" value="DUF4166"/>
</dbReference>
<organism evidence="2 3">
    <name type="scientific">Asticcacaulis currens</name>
    <dbReference type="NCBI Taxonomy" id="2984210"/>
    <lineage>
        <taxon>Bacteria</taxon>
        <taxon>Pseudomonadati</taxon>
        <taxon>Pseudomonadota</taxon>
        <taxon>Alphaproteobacteria</taxon>
        <taxon>Caulobacterales</taxon>
        <taxon>Caulobacteraceae</taxon>
        <taxon>Asticcacaulis</taxon>
    </lineage>
</organism>
<feature type="domain" description="DUF4166" evidence="1">
    <location>
        <begin position="16"/>
        <end position="193"/>
    </location>
</feature>
<dbReference type="EMBL" id="JAQQKW010000003">
    <property type="protein sequence ID" value="MDC7693955.1"/>
    <property type="molecule type" value="Genomic_DNA"/>
</dbReference>
<reference evidence="2 3" key="1">
    <citation type="submission" date="2023-01" db="EMBL/GenBank/DDBJ databases">
        <title>Novel species of the genus Asticcacaulis isolated from rivers.</title>
        <authorList>
            <person name="Lu H."/>
        </authorList>
    </citation>
    <scope>NUCLEOTIDE SEQUENCE [LARGE SCALE GENOMIC DNA]</scope>
    <source>
        <strain evidence="2 3">DXS10W</strain>
    </source>
</reference>